<dbReference type="EMBL" id="JBAMIC010000002">
    <property type="protein sequence ID" value="KAK7111823.1"/>
    <property type="molecule type" value="Genomic_DNA"/>
</dbReference>
<keyword evidence="7" id="KW-0325">Glycoprotein</keyword>
<dbReference type="Pfam" id="PF08016">
    <property type="entry name" value="PKD_channel"/>
    <property type="match status" value="1"/>
</dbReference>
<feature type="region of interest" description="Disordered" evidence="10">
    <location>
        <begin position="1152"/>
        <end position="1183"/>
    </location>
</feature>
<feature type="transmembrane region" description="Helical" evidence="11">
    <location>
        <begin position="1628"/>
        <end position="1650"/>
    </location>
</feature>
<dbReference type="InterPro" id="IPR036392">
    <property type="entry name" value="PLAT/LH2_dom_sf"/>
</dbReference>
<dbReference type="InterPro" id="IPR002859">
    <property type="entry name" value="PKD/REJ-like"/>
</dbReference>
<feature type="transmembrane region" description="Helical" evidence="11">
    <location>
        <begin position="1333"/>
        <end position="1352"/>
    </location>
</feature>
<dbReference type="SUPFAM" id="SSF49723">
    <property type="entry name" value="Lipase/lipooxygenase domain (PLAT/LH2 domain)"/>
    <property type="match status" value="1"/>
</dbReference>
<feature type="transmembrane region" description="Helical" evidence="11">
    <location>
        <begin position="1046"/>
        <end position="1064"/>
    </location>
</feature>
<evidence type="ECO:0000256" key="2">
    <source>
        <dbReference type="ARBA" id="ARBA00007200"/>
    </source>
</evidence>
<feature type="transmembrane region" description="Helical" evidence="11">
    <location>
        <begin position="1089"/>
        <end position="1110"/>
    </location>
</feature>
<dbReference type="Gene3D" id="2.60.60.20">
    <property type="entry name" value="PLAT/LH2 domain"/>
    <property type="match status" value="1"/>
</dbReference>
<dbReference type="Pfam" id="PF01825">
    <property type="entry name" value="GPS"/>
    <property type="match status" value="1"/>
</dbReference>
<evidence type="ECO:0000256" key="11">
    <source>
        <dbReference type="SAM" id="Phobius"/>
    </source>
</evidence>
<protein>
    <recommendedName>
        <fullName evidence="12">PLAT domain-containing protein</fullName>
    </recommendedName>
</protein>
<name>A0AAN9BUW2_9CAEN</name>
<dbReference type="GO" id="GO:0005509">
    <property type="term" value="F:calcium ion binding"/>
    <property type="evidence" value="ECO:0007669"/>
    <property type="project" value="InterPro"/>
</dbReference>
<comment type="caution">
    <text evidence="13">The sequence shown here is derived from an EMBL/GenBank/DDBJ whole genome shotgun (WGS) entry which is preliminary data.</text>
</comment>
<evidence type="ECO:0000256" key="6">
    <source>
        <dbReference type="ARBA" id="ARBA00023136"/>
    </source>
</evidence>
<dbReference type="Pfam" id="PF20519">
    <property type="entry name" value="Polycystin_dom"/>
    <property type="match status" value="1"/>
</dbReference>
<keyword evidence="5 11" id="KW-1133">Transmembrane helix</keyword>
<dbReference type="Pfam" id="PF02010">
    <property type="entry name" value="REJ"/>
    <property type="match status" value="1"/>
</dbReference>
<dbReference type="PRINTS" id="PR01433">
    <property type="entry name" value="POLYCYSTIN2"/>
</dbReference>
<feature type="transmembrane region" description="Helical" evidence="11">
    <location>
        <begin position="1722"/>
        <end position="1745"/>
    </location>
</feature>
<dbReference type="InterPro" id="IPR046338">
    <property type="entry name" value="GAIN_dom_sf"/>
</dbReference>
<dbReference type="PANTHER" id="PTHR10877">
    <property type="entry name" value="POLYCYSTIN FAMILY MEMBER"/>
    <property type="match status" value="1"/>
</dbReference>
<organism evidence="13 14">
    <name type="scientific">Littorina saxatilis</name>
    <dbReference type="NCBI Taxonomy" id="31220"/>
    <lineage>
        <taxon>Eukaryota</taxon>
        <taxon>Metazoa</taxon>
        <taxon>Spiralia</taxon>
        <taxon>Lophotrochozoa</taxon>
        <taxon>Mollusca</taxon>
        <taxon>Gastropoda</taxon>
        <taxon>Caenogastropoda</taxon>
        <taxon>Littorinimorpha</taxon>
        <taxon>Littorinoidea</taxon>
        <taxon>Littorinidae</taxon>
        <taxon>Littorina</taxon>
    </lineage>
</organism>
<dbReference type="InterPro" id="IPR001024">
    <property type="entry name" value="PLAT/LH2_dom"/>
</dbReference>
<dbReference type="GO" id="GO:0005262">
    <property type="term" value="F:calcium channel activity"/>
    <property type="evidence" value="ECO:0007669"/>
    <property type="project" value="TreeGrafter"/>
</dbReference>
<keyword evidence="14" id="KW-1185">Reference proteome</keyword>
<evidence type="ECO:0000256" key="1">
    <source>
        <dbReference type="ARBA" id="ARBA00004141"/>
    </source>
</evidence>
<evidence type="ECO:0000256" key="4">
    <source>
        <dbReference type="ARBA" id="ARBA00022729"/>
    </source>
</evidence>
<feature type="transmembrane region" description="Helical" evidence="11">
    <location>
        <begin position="838"/>
        <end position="856"/>
    </location>
</feature>
<dbReference type="FunFam" id="2.60.60.20:FF:000034">
    <property type="entry name" value="Pkd1l2, putative"/>
    <property type="match status" value="1"/>
</dbReference>
<dbReference type="InterPro" id="IPR013122">
    <property type="entry name" value="PKD1_2_channel"/>
</dbReference>
<reference evidence="13 14" key="1">
    <citation type="submission" date="2024-02" db="EMBL/GenBank/DDBJ databases">
        <title>Chromosome-scale genome assembly of the rough periwinkle Littorina saxatilis.</title>
        <authorList>
            <person name="De Jode A."/>
            <person name="Faria R."/>
            <person name="Formenti G."/>
            <person name="Sims Y."/>
            <person name="Smith T.P."/>
            <person name="Tracey A."/>
            <person name="Wood J.M.D."/>
            <person name="Zagrodzka Z.B."/>
            <person name="Johannesson K."/>
            <person name="Butlin R.K."/>
            <person name="Leder E.H."/>
        </authorList>
    </citation>
    <scope>NUCLEOTIDE SEQUENCE [LARGE SCALE GENOMIC DNA]</scope>
    <source>
        <strain evidence="13">Snail1</strain>
        <tissue evidence="13">Muscle</tissue>
    </source>
</reference>
<evidence type="ECO:0000256" key="10">
    <source>
        <dbReference type="SAM" id="MobiDB-lite"/>
    </source>
</evidence>
<evidence type="ECO:0000256" key="8">
    <source>
        <dbReference type="PIRSR" id="PIRSR603915-2"/>
    </source>
</evidence>
<dbReference type="CDD" id="cd01752">
    <property type="entry name" value="PLAT_polycystin"/>
    <property type="match status" value="1"/>
</dbReference>
<comment type="similarity">
    <text evidence="2">Belongs to the polycystin family.</text>
</comment>
<gene>
    <name evidence="13" type="ORF">V1264_011390</name>
</gene>
<evidence type="ECO:0000313" key="14">
    <source>
        <dbReference type="Proteomes" id="UP001374579"/>
    </source>
</evidence>
<feature type="compositionally biased region" description="Polar residues" evidence="10">
    <location>
        <begin position="1152"/>
        <end position="1161"/>
    </location>
</feature>
<dbReference type="InterPro" id="IPR046791">
    <property type="entry name" value="Polycystin_dom"/>
</dbReference>
<dbReference type="GO" id="GO:0016020">
    <property type="term" value="C:membrane"/>
    <property type="evidence" value="ECO:0007669"/>
    <property type="project" value="UniProtKB-SubCell"/>
</dbReference>
<dbReference type="Gene3D" id="2.60.220.50">
    <property type="match status" value="1"/>
</dbReference>
<evidence type="ECO:0000259" key="12">
    <source>
        <dbReference type="PROSITE" id="PS50095"/>
    </source>
</evidence>
<feature type="domain" description="PLAT" evidence="12">
    <location>
        <begin position="881"/>
        <end position="1000"/>
    </location>
</feature>
<comment type="subcellular location">
    <subcellularLocation>
        <location evidence="1">Membrane</location>
        <topology evidence="1">Multi-pass membrane protein</topology>
    </subcellularLocation>
</comment>
<dbReference type="InterPro" id="IPR042060">
    <property type="entry name" value="PLAT_polycystin1"/>
</dbReference>
<keyword evidence="4" id="KW-0732">Signal</keyword>
<feature type="compositionally biased region" description="Polar residues" evidence="10">
    <location>
        <begin position="1169"/>
        <end position="1179"/>
    </location>
</feature>
<feature type="transmembrane region" description="Helical" evidence="11">
    <location>
        <begin position="1233"/>
        <end position="1260"/>
    </location>
</feature>
<dbReference type="PANTHER" id="PTHR10877:SF150">
    <property type="entry name" value="REJ DOMAIN-CONTAINING PROTEIN"/>
    <property type="match status" value="1"/>
</dbReference>
<feature type="region of interest" description="Disordered" evidence="10">
    <location>
        <begin position="1839"/>
        <end position="1865"/>
    </location>
</feature>
<dbReference type="Pfam" id="PF01477">
    <property type="entry name" value="PLAT"/>
    <property type="match status" value="1"/>
</dbReference>
<keyword evidence="3 11" id="KW-0812">Transmembrane</keyword>
<dbReference type="InterPro" id="IPR003915">
    <property type="entry name" value="PKD_2"/>
</dbReference>
<feature type="disulfide bond" evidence="8">
    <location>
        <begin position="1442"/>
        <end position="1455"/>
    </location>
</feature>
<evidence type="ECO:0000313" key="13">
    <source>
        <dbReference type="EMBL" id="KAK7111823.1"/>
    </source>
</evidence>
<feature type="compositionally biased region" description="Basic and acidic residues" evidence="10">
    <location>
        <begin position="1849"/>
        <end position="1862"/>
    </location>
</feature>
<feature type="transmembrane region" description="Helical" evidence="11">
    <location>
        <begin position="1682"/>
        <end position="1702"/>
    </location>
</feature>
<dbReference type="GO" id="GO:0050982">
    <property type="term" value="P:detection of mechanical stimulus"/>
    <property type="evidence" value="ECO:0007669"/>
    <property type="project" value="TreeGrafter"/>
</dbReference>
<dbReference type="FunFam" id="1.10.287.70:FF:000086">
    <property type="entry name" value="Polycystic kidney disease 2"/>
    <property type="match status" value="1"/>
</dbReference>
<dbReference type="InterPro" id="IPR000203">
    <property type="entry name" value="GPS"/>
</dbReference>
<dbReference type="PROSITE" id="PS50095">
    <property type="entry name" value="PLAT"/>
    <property type="match status" value="1"/>
</dbReference>
<sequence>MYLPLRRCTAGSVCHQLPNGYLVLKSARLGLSAECQNCPDTDVLDYNWNISLSSFRWPDGWRPLQQIDIEKNRTIGAKSKEISLQPSLFEAFKEFKVYKAKVSVTRAGVTGWAATQIKLNDPPTGGECSIEPKVADVSRKKLFRIVCSNWSDDTGIDEFRFFSFFDEQSVKTQITVVKTPRGSVDLNVTLSQGAHYLDYNNSVRVVIRDTMGASTEYTIDTVRVLPVSTDVVRAMTDDLRNNPTSDLTKKFAEGDLITCTEFVTTIAAMLNSDSKTSQTEYQNNAITSTKSATALGPYDADRVGAYTTVSEELSYAEQRAVDMQRDNRAEVRKLILDSITQMPNNTMLGRTQIMSAIAETLRYPDEVTAKTQMIVIDALENYANKLDDGQDVTPEEREQNMNYLIAGIGGAMDAAGTTGFEGTLTELKEAADDELFLDYPTENVAIDDDCLLENPPAYDFDAAFTRQQRLTNCRLTRVTALLLADKAVQVLNSIRNSYLQNSIEGESQQFNTDRMRTKLKKTSAKHVFNEPQKLEFSTAEFAFPSDMNDIFPNGLVGENDTLLVQMSENSNTPYRYMKTAKAIPKTTRFVSLDLFKGEGAGDKLTVTGLSKPIKIKIPRSNDQPPLDNKMVDPLLASWNKFQLHKTSSEFPGSSLHAEICPTDPTVQYVVVVNFGEVPDPELGLCNKSFLVPANMSDPDRPTCSKIYMDNLEMADYVGEVYLGFRQLTTEEMGMDVSNCTQLPAWGNGTDGSNESATGSNFTGNYTLKLFGSGCYAITPGDSDWSTLGCRVHQDTDDSMTVCECTHLTTFAGGWVVVPNTIDWNYVFNNFDFYSNPTLYITEIVILTVFIVAFIWARRKDRKDLEQLGIAPLMDNDSKDKYYYEIVVVTGMRRNAGTDSKVYFILSGEDDETDVREFSDHKRKIFRRGATNGFLMSCPRPLGYLNYARIWHDNSGKGNMGSWYLNYMIVRDVQTDEKWVFIADKWFAVEEDDGQVDRIVPVATREAMTEFGHLFAERTRKNLADGHLWFSVVARPPQSRFTAVQRVSCCLCLLYASMLANAMFYRSDGEEKGVSSGITFGPFSISGAQIWIGIISNLIVFPVNFIIILLFRKARPRKLRPSRVDEAIKTAFDGPRTTASVNDVKPEVSSIFSVSRPTSAMTSPKPRPESSMSRPGTSLSARADGALPNKKQKKSLPWWCRIVAWVILILTTLLCAAFVTFYGISFSDEVCKKWISSMLISFFMSVFITQPIKVFLIAIFLSLLVKNPGEEDEEDEALDEETTRLAKDEIPLHDMNADTYGAARPRKIGYKPPDRKELDAARERRLKEIQMWAIVREVVVYSFFLWILLVISYRQRNGDTFLYKDTMERVFIKNNESDIDFGKIRNQDEYWNWTRSGLVNGIRAGAYYNDYPPLMLRGFVNDKVSKILGYATMRQVRIRPSLCEMDERMLEVVRECNIEYEISGQEEATFDKGWVPRTDNSTVNDTDPWYTYTDSDTLNSYPYWGKLAMYSGGGYVVPLKGSKTDLKALMNKLEGQEWIDRYTRAVFVEFTTYNAQVNLFGIANILAEFHPTGGVVQSYRFEPAMLLPYMTQAMLFQLVCEGVYCLFIIFFIIRLLKAFIKEKLAFFKGFWNLVDMGIISMSIGAIVIYFYRLFETNKLTSRFKETNGLEYIKFQYVGYWNEIFTYMIGWTVFFATLKFMRLLRFNKRMSLLASTLRNGARSLLHFSVIFWIVFLAFAMLFFLSFMTVDIKYSSFIGSVVSGILMMMGKFDIYQLTMAEPVLTQIFVFLFVLSVTFIIVNMFVSILNETFSAVRDDINKQSNDYEIVSFMIGRFRRFTGLGGQPTTLTPEEQRNQEQEKRYAEGRGNSCVDDFPDRIDRLLHSISNVYMDQDNVNAMMDKKGYQHGDGGGGAPPMAAKGYDNLAYTGPKAKGRVSEMSKVHTH</sequence>
<dbReference type="SMART" id="SM00308">
    <property type="entry name" value="LH2"/>
    <property type="match status" value="1"/>
</dbReference>
<feature type="transmembrane region" description="Helical" evidence="11">
    <location>
        <begin position="1197"/>
        <end position="1221"/>
    </location>
</feature>
<feature type="transmembrane region" description="Helical" evidence="11">
    <location>
        <begin position="1784"/>
        <end position="1805"/>
    </location>
</feature>
<dbReference type="Proteomes" id="UP001374579">
    <property type="component" value="Unassembled WGS sequence"/>
</dbReference>
<evidence type="ECO:0000256" key="5">
    <source>
        <dbReference type="ARBA" id="ARBA00022989"/>
    </source>
</evidence>
<proteinExistence type="inferred from homology"/>
<accession>A0AAN9BUW2</accession>
<evidence type="ECO:0000256" key="9">
    <source>
        <dbReference type="PROSITE-ProRule" id="PRU00152"/>
    </source>
</evidence>
<feature type="transmembrane region" description="Helical" evidence="11">
    <location>
        <begin position="1593"/>
        <end position="1616"/>
    </location>
</feature>
<keyword evidence="6 11" id="KW-0472">Membrane</keyword>
<comment type="caution">
    <text evidence="9">Lacks conserved residue(s) required for the propagation of feature annotation.</text>
</comment>
<evidence type="ECO:0000256" key="3">
    <source>
        <dbReference type="ARBA" id="ARBA00022692"/>
    </source>
</evidence>
<dbReference type="SMART" id="SM00303">
    <property type="entry name" value="GPS"/>
    <property type="match status" value="1"/>
</dbReference>
<evidence type="ECO:0000256" key="7">
    <source>
        <dbReference type="ARBA" id="ARBA00023180"/>
    </source>
</evidence>
<dbReference type="InterPro" id="IPR051223">
    <property type="entry name" value="Polycystin"/>
</dbReference>